<gene>
    <name evidence="3" type="ORF">ERJ70_00865</name>
</gene>
<feature type="transmembrane region" description="Helical" evidence="1">
    <location>
        <begin position="21"/>
        <end position="41"/>
    </location>
</feature>
<keyword evidence="1" id="KW-1133">Transmembrane helix</keyword>
<dbReference type="CDD" id="cd16891">
    <property type="entry name" value="CwlT-like"/>
    <property type="match status" value="1"/>
</dbReference>
<dbReference type="InterPro" id="IPR047194">
    <property type="entry name" value="CwlT-like_lysozyme"/>
</dbReference>
<keyword evidence="1" id="KW-0812">Transmembrane</keyword>
<sequence>MPKKKLFRRSSLSYRFARSGLKTIAVLAGMFFCFAVLFSLYEKQHESSNPEHTEKQLSEEVIEYKPLVQKYLKQHELEEYTGVVLALMMQESGGRGTDPMQASESYCGEIGCIEDPELSIKQGTNYFAGVLEEADGDVKLALQSYNFGRGFIGYVKDRGGEYSEDLAVNYSKKMYKKLKSTMDFRCIREESKELNACYGDIKYVDAVLAYYEDAKTKTGTDDVRLAALIE</sequence>
<proteinExistence type="predicted"/>
<dbReference type="Gene3D" id="1.10.530.10">
    <property type="match status" value="1"/>
</dbReference>
<keyword evidence="1" id="KW-0472">Membrane</keyword>
<feature type="domain" description="CwlT-like lysozyme" evidence="2">
    <location>
        <begin position="58"/>
        <end position="210"/>
    </location>
</feature>
<reference evidence="3 4" key="1">
    <citation type="submission" date="2019-12" db="EMBL/GenBank/DDBJ databases">
        <title>The whole genome sequencing of a strain isolated from a Mars analog, Dalangtan Playa.</title>
        <authorList>
            <person name="Huang T."/>
        </authorList>
    </citation>
    <scope>NUCLEOTIDE SEQUENCE [LARGE SCALE GENOMIC DNA]</scope>
    <source>
        <strain evidence="3 4">DP4-553-S</strain>
    </source>
</reference>
<dbReference type="Pfam" id="PF13702">
    <property type="entry name" value="Lysozyme_like"/>
    <property type="match status" value="1"/>
</dbReference>
<accession>A0ABX7VR18</accession>
<name>A0ABX7VR18_9BACI</name>
<dbReference type="SUPFAM" id="SSF53955">
    <property type="entry name" value="Lysozyme-like"/>
    <property type="match status" value="1"/>
</dbReference>
<evidence type="ECO:0000313" key="4">
    <source>
        <dbReference type="Proteomes" id="UP000665043"/>
    </source>
</evidence>
<evidence type="ECO:0000259" key="2">
    <source>
        <dbReference type="Pfam" id="PF13702"/>
    </source>
</evidence>
<evidence type="ECO:0000256" key="1">
    <source>
        <dbReference type="SAM" id="Phobius"/>
    </source>
</evidence>
<dbReference type="Proteomes" id="UP000665043">
    <property type="component" value="Chromosome"/>
</dbReference>
<dbReference type="RefSeq" id="WP_209366526.1">
    <property type="nucleotide sequence ID" value="NZ_CP046956.1"/>
</dbReference>
<protein>
    <submittedName>
        <fullName evidence="3">Transglycosylase SLT domain-containing protein</fullName>
    </submittedName>
</protein>
<organism evidence="3 4">
    <name type="scientific">Sediminibacillus dalangtanensis</name>
    <dbReference type="NCBI Taxonomy" id="2729421"/>
    <lineage>
        <taxon>Bacteria</taxon>
        <taxon>Bacillati</taxon>
        <taxon>Bacillota</taxon>
        <taxon>Bacilli</taxon>
        <taxon>Bacillales</taxon>
        <taxon>Bacillaceae</taxon>
        <taxon>Sediminibacillus</taxon>
    </lineage>
</organism>
<evidence type="ECO:0000313" key="3">
    <source>
        <dbReference type="EMBL" id="QTM98000.1"/>
    </source>
</evidence>
<keyword evidence="4" id="KW-1185">Reference proteome</keyword>
<dbReference type="EMBL" id="CP046956">
    <property type="protein sequence ID" value="QTM98000.1"/>
    <property type="molecule type" value="Genomic_DNA"/>
</dbReference>
<dbReference type="InterPro" id="IPR023346">
    <property type="entry name" value="Lysozyme-like_dom_sf"/>
</dbReference>